<evidence type="ECO:0000313" key="4">
    <source>
        <dbReference type="EMBL" id="PUZ26477.1"/>
    </source>
</evidence>
<organism evidence="4 5">
    <name type="scientific">Chitinophaga parva</name>
    <dbReference type="NCBI Taxonomy" id="2169414"/>
    <lineage>
        <taxon>Bacteria</taxon>
        <taxon>Pseudomonadati</taxon>
        <taxon>Bacteroidota</taxon>
        <taxon>Chitinophagia</taxon>
        <taxon>Chitinophagales</taxon>
        <taxon>Chitinophagaceae</taxon>
        <taxon>Chitinophaga</taxon>
    </lineage>
</organism>
<protein>
    <submittedName>
        <fullName evidence="4">AraC family transcriptional regulator</fullName>
    </submittedName>
</protein>
<dbReference type="GO" id="GO:0003700">
    <property type="term" value="F:DNA-binding transcription factor activity"/>
    <property type="evidence" value="ECO:0007669"/>
    <property type="project" value="InterPro"/>
</dbReference>
<dbReference type="OrthoDB" id="9803764at2"/>
<dbReference type="InterPro" id="IPR018060">
    <property type="entry name" value="HTH_AraC"/>
</dbReference>
<dbReference type="Pfam" id="PF12833">
    <property type="entry name" value="HTH_18"/>
    <property type="match status" value="1"/>
</dbReference>
<dbReference type="GO" id="GO:0043565">
    <property type="term" value="F:sequence-specific DNA binding"/>
    <property type="evidence" value="ECO:0007669"/>
    <property type="project" value="InterPro"/>
</dbReference>
<keyword evidence="2" id="KW-0804">Transcription</keyword>
<dbReference type="Proteomes" id="UP000244450">
    <property type="component" value="Unassembled WGS sequence"/>
</dbReference>
<name>A0A2T7BJL3_9BACT</name>
<dbReference type="InterPro" id="IPR052158">
    <property type="entry name" value="INH-QAR"/>
</dbReference>
<dbReference type="Gene3D" id="1.10.10.60">
    <property type="entry name" value="Homeodomain-like"/>
    <property type="match status" value="2"/>
</dbReference>
<keyword evidence="5" id="KW-1185">Reference proteome</keyword>
<keyword evidence="1" id="KW-0805">Transcription regulation</keyword>
<accession>A0A2T7BJL3</accession>
<dbReference type="RefSeq" id="WP_108688313.1">
    <property type="nucleotide sequence ID" value="NZ_QCYK01000002.1"/>
</dbReference>
<dbReference type="SUPFAM" id="SSF52317">
    <property type="entry name" value="Class I glutamine amidotransferase-like"/>
    <property type="match status" value="1"/>
</dbReference>
<dbReference type="PANTHER" id="PTHR43130">
    <property type="entry name" value="ARAC-FAMILY TRANSCRIPTIONAL REGULATOR"/>
    <property type="match status" value="1"/>
</dbReference>
<dbReference type="SUPFAM" id="SSF46689">
    <property type="entry name" value="Homeodomain-like"/>
    <property type="match status" value="2"/>
</dbReference>
<evidence type="ECO:0000256" key="2">
    <source>
        <dbReference type="ARBA" id="ARBA00023163"/>
    </source>
</evidence>
<feature type="domain" description="HTH araC/xylS-type" evidence="3">
    <location>
        <begin position="220"/>
        <end position="318"/>
    </location>
</feature>
<dbReference type="PROSITE" id="PS01124">
    <property type="entry name" value="HTH_ARAC_FAMILY_2"/>
    <property type="match status" value="1"/>
</dbReference>
<dbReference type="Gene3D" id="3.40.50.880">
    <property type="match status" value="1"/>
</dbReference>
<dbReference type="PANTHER" id="PTHR43130:SF3">
    <property type="entry name" value="HTH-TYPE TRANSCRIPTIONAL REGULATOR RV1931C"/>
    <property type="match status" value="1"/>
</dbReference>
<gene>
    <name evidence="4" type="ORF">DCC81_18390</name>
</gene>
<dbReference type="InterPro" id="IPR009057">
    <property type="entry name" value="Homeodomain-like_sf"/>
</dbReference>
<sequence>MRTIALLLHEDVVLSTVSGALDMFYHVNRYYEANGRPHPFKVNLVGVADTNTLLHFPERYVQYQCLSQASRPDLIIAPAWYGTPAETLPKHQQLQQWMRQQYQQGTEVASLCSGSYFLAEAGILDGKCCTSHWYDMPDLKSRYPNVDFMADRVITDIDGVYTSGGAFSSLNLVLYMIEKFCGREIGIWASKMFSLDIDRVQQSHFAIFHGQRTHNDELILKAQAFIEASFGEPLSVEQLAEHTNMSKRNFIRRFKSATQNTPLEYLQRVKIESAKKALEKSEENIATLMYDAGYNDIKTFRNVFKKYTGLTPQDYRRKYRRMA</sequence>
<dbReference type="EMBL" id="QCYK01000002">
    <property type="protein sequence ID" value="PUZ26477.1"/>
    <property type="molecule type" value="Genomic_DNA"/>
</dbReference>
<dbReference type="Pfam" id="PF01965">
    <property type="entry name" value="DJ-1_PfpI"/>
    <property type="match status" value="1"/>
</dbReference>
<comment type="caution">
    <text evidence="4">The sequence shown here is derived from an EMBL/GenBank/DDBJ whole genome shotgun (WGS) entry which is preliminary data.</text>
</comment>
<proteinExistence type="predicted"/>
<evidence type="ECO:0000259" key="3">
    <source>
        <dbReference type="PROSITE" id="PS01124"/>
    </source>
</evidence>
<dbReference type="SMART" id="SM00342">
    <property type="entry name" value="HTH_ARAC"/>
    <property type="match status" value="1"/>
</dbReference>
<dbReference type="InterPro" id="IPR029062">
    <property type="entry name" value="Class_I_gatase-like"/>
</dbReference>
<dbReference type="InterPro" id="IPR002818">
    <property type="entry name" value="DJ-1/PfpI"/>
</dbReference>
<evidence type="ECO:0000256" key="1">
    <source>
        <dbReference type="ARBA" id="ARBA00023015"/>
    </source>
</evidence>
<dbReference type="AlphaFoldDB" id="A0A2T7BJL3"/>
<reference evidence="4 5" key="1">
    <citation type="submission" date="2018-04" db="EMBL/GenBank/DDBJ databases">
        <title>Chitinophaga fuyangensis sp. nov., isolated from soil in a chemical factory.</title>
        <authorList>
            <person name="Chen K."/>
        </authorList>
    </citation>
    <scope>NUCLEOTIDE SEQUENCE [LARGE SCALE GENOMIC DNA]</scope>
    <source>
        <strain evidence="4 5">LY-1</strain>
    </source>
</reference>
<evidence type="ECO:0000313" key="5">
    <source>
        <dbReference type="Proteomes" id="UP000244450"/>
    </source>
</evidence>